<gene>
    <name evidence="1" type="ORF">DB30_06537</name>
</gene>
<evidence type="ECO:0000313" key="1">
    <source>
        <dbReference type="EMBL" id="KIG18926.1"/>
    </source>
</evidence>
<evidence type="ECO:0000313" key="2">
    <source>
        <dbReference type="Proteomes" id="UP000031599"/>
    </source>
</evidence>
<sequence length="47" mass="4662">MSDYDLALTGFNGAALNRGRKVECAPLGVLGGIAASTGPPSIEGGKE</sequence>
<organism evidence="1 2">
    <name type="scientific">Enhygromyxa salina</name>
    <dbReference type="NCBI Taxonomy" id="215803"/>
    <lineage>
        <taxon>Bacteria</taxon>
        <taxon>Pseudomonadati</taxon>
        <taxon>Myxococcota</taxon>
        <taxon>Polyangia</taxon>
        <taxon>Nannocystales</taxon>
        <taxon>Nannocystaceae</taxon>
        <taxon>Enhygromyxa</taxon>
    </lineage>
</organism>
<dbReference type="Proteomes" id="UP000031599">
    <property type="component" value="Unassembled WGS sequence"/>
</dbReference>
<dbReference type="AlphaFoldDB" id="A0A0C2D6V7"/>
<name>A0A0C2D6V7_9BACT</name>
<proteinExistence type="predicted"/>
<protein>
    <submittedName>
        <fullName evidence="1">Uncharacterized protein</fullName>
    </submittedName>
</protein>
<accession>A0A0C2D6V7</accession>
<reference evidence="1 2" key="1">
    <citation type="submission" date="2014-12" db="EMBL/GenBank/DDBJ databases">
        <title>Genome assembly of Enhygromyxa salina DSM 15201.</title>
        <authorList>
            <person name="Sharma G."/>
            <person name="Subramanian S."/>
        </authorList>
    </citation>
    <scope>NUCLEOTIDE SEQUENCE [LARGE SCALE GENOMIC DNA]</scope>
    <source>
        <strain evidence="1 2">DSM 15201</strain>
    </source>
</reference>
<dbReference type="EMBL" id="JMCC02000007">
    <property type="protein sequence ID" value="KIG18926.1"/>
    <property type="molecule type" value="Genomic_DNA"/>
</dbReference>
<comment type="caution">
    <text evidence="1">The sequence shown here is derived from an EMBL/GenBank/DDBJ whole genome shotgun (WGS) entry which is preliminary data.</text>
</comment>